<comment type="pathway">
    <text evidence="2">Carbohydrate biosynthesis; dTDP-L-rhamnose biosynthesis.</text>
</comment>
<comment type="function">
    <text evidence="2">Catalyzes the reduction of dTDP-6-deoxy-L-lyxo-4-hexulose to yield dTDP-L-rhamnose.</text>
</comment>
<dbReference type="GO" id="GO:0008831">
    <property type="term" value="F:dTDP-4-dehydrorhamnose reductase activity"/>
    <property type="evidence" value="ECO:0007669"/>
    <property type="project" value="UniProtKB-EC"/>
</dbReference>
<comment type="caution">
    <text evidence="4">The sequence shown here is derived from an EMBL/GenBank/DDBJ whole genome shotgun (WGS) entry which is preliminary data.</text>
</comment>
<dbReference type="AlphaFoldDB" id="A0A136PM33"/>
<dbReference type="OrthoDB" id="9803892at2"/>
<dbReference type="InterPro" id="IPR029903">
    <property type="entry name" value="RmlD-like-bd"/>
</dbReference>
<name>A0A136PM33_9ACTN</name>
<comment type="similarity">
    <text evidence="1 2">Belongs to the dTDP-4-dehydrorhamnose reductase family.</text>
</comment>
<dbReference type="InterPro" id="IPR005913">
    <property type="entry name" value="dTDP_dehydrorham_reduct"/>
</dbReference>
<dbReference type="Pfam" id="PF04321">
    <property type="entry name" value="RmlD_sub_bind"/>
    <property type="match status" value="1"/>
</dbReference>
<dbReference type="PANTHER" id="PTHR10491:SF4">
    <property type="entry name" value="METHIONINE ADENOSYLTRANSFERASE 2 SUBUNIT BETA"/>
    <property type="match status" value="1"/>
</dbReference>
<dbReference type="GO" id="GO:0005829">
    <property type="term" value="C:cytosol"/>
    <property type="evidence" value="ECO:0007669"/>
    <property type="project" value="TreeGrafter"/>
</dbReference>
<dbReference type="EMBL" id="LRQV01000110">
    <property type="protein sequence ID" value="KXK59510.1"/>
    <property type="molecule type" value="Genomic_DNA"/>
</dbReference>
<feature type="domain" description="RmlD-like substrate binding" evidence="3">
    <location>
        <begin position="2"/>
        <end position="264"/>
    </location>
</feature>
<proteinExistence type="inferred from homology"/>
<evidence type="ECO:0000256" key="1">
    <source>
        <dbReference type="ARBA" id="ARBA00010944"/>
    </source>
</evidence>
<dbReference type="Proteomes" id="UP000070620">
    <property type="component" value="Unassembled WGS sequence"/>
</dbReference>
<reference evidence="4 5" key="1">
    <citation type="submission" date="2016-01" db="EMBL/GenBank/DDBJ databases">
        <title>Whole genome sequence and analysis of Micromonospora rosaria DSM 803, which can produce antibacterial substance rosamicin.</title>
        <authorList>
            <person name="Yang H."/>
            <person name="He X."/>
            <person name="Zhu D."/>
        </authorList>
    </citation>
    <scope>NUCLEOTIDE SEQUENCE [LARGE SCALE GENOMIC DNA]</scope>
    <source>
        <strain evidence="4 5">DSM 803</strain>
    </source>
</reference>
<evidence type="ECO:0000313" key="4">
    <source>
        <dbReference type="EMBL" id="KXK59510.1"/>
    </source>
</evidence>
<gene>
    <name evidence="4" type="ORF">AWW66_23890</name>
</gene>
<evidence type="ECO:0000313" key="5">
    <source>
        <dbReference type="Proteomes" id="UP000070620"/>
    </source>
</evidence>
<dbReference type="Gene3D" id="3.40.50.720">
    <property type="entry name" value="NAD(P)-binding Rossmann-like Domain"/>
    <property type="match status" value="1"/>
</dbReference>
<keyword evidence="2" id="KW-0521">NADP</keyword>
<dbReference type="PANTHER" id="PTHR10491">
    <property type="entry name" value="DTDP-4-DEHYDRORHAMNOSE REDUCTASE"/>
    <property type="match status" value="1"/>
</dbReference>
<evidence type="ECO:0000259" key="3">
    <source>
        <dbReference type="Pfam" id="PF04321"/>
    </source>
</evidence>
<dbReference type="UniPathway" id="UPA00124"/>
<sequence length="292" mass="31214">MLGHTLLRELSGAEELDVHGTARDAGRARAMFPAHLADRIVPGVDVTAPGAVRPILALLRPAVVVNCVGVIKQRPEVADPSTTIAVNALFPHLLAGECARQGARLIQVGTDCVFSGSRGGYAETDVPDPEDLYGRAKLLGETTTGPALTLRTSIIGHEVGSARSLVDWFLSQRGTVNGFTGAVYSGVTTVEFAALLRTVVLPRPDLSGLWHVAADPITKYDLLRLVAEVYGWPGRIEPSDALRCDRSLSAAALRARTGYRPPAWPTMIERLHRAARDWGLPVTRPAAVPGRS</sequence>
<dbReference type="SUPFAM" id="SSF51735">
    <property type="entry name" value="NAD(P)-binding Rossmann-fold domains"/>
    <property type="match status" value="1"/>
</dbReference>
<accession>A0A136PM33</accession>
<dbReference type="InterPro" id="IPR036291">
    <property type="entry name" value="NAD(P)-bd_dom_sf"/>
</dbReference>
<dbReference type="GO" id="GO:0019305">
    <property type="term" value="P:dTDP-rhamnose biosynthetic process"/>
    <property type="evidence" value="ECO:0007669"/>
    <property type="project" value="UniProtKB-UniPathway"/>
</dbReference>
<dbReference type="EC" id="1.1.1.133" evidence="2"/>
<keyword evidence="2" id="KW-0560">Oxidoreductase</keyword>
<evidence type="ECO:0000256" key="2">
    <source>
        <dbReference type="RuleBase" id="RU364082"/>
    </source>
</evidence>
<keyword evidence="5" id="KW-1185">Reference proteome</keyword>
<dbReference type="CDD" id="cd05254">
    <property type="entry name" value="dTDP_HR_like_SDR_e"/>
    <property type="match status" value="1"/>
</dbReference>
<organism evidence="4 5">
    <name type="scientific">Micromonospora rosaria</name>
    <dbReference type="NCBI Taxonomy" id="47874"/>
    <lineage>
        <taxon>Bacteria</taxon>
        <taxon>Bacillati</taxon>
        <taxon>Actinomycetota</taxon>
        <taxon>Actinomycetes</taxon>
        <taxon>Micromonosporales</taxon>
        <taxon>Micromonosporaceae</taxon>
        <taxon>Micromonospora</taxon>
    </lineage>
</organism>
<protein>
    <recommendedName>
        <fullName evidence="2">dTDP-4-dehydrorhamnose reductase</fullName>
        <ecNumber evidence="2">1.1.1.133</ecNumber>
    </recommendedName>
</protein>